<keyword evidence="1" id="KW-0732">Signal</keyword>
<feature type="signal peptide" evidence="1">
    <location>
        <begin position="1"/>
        <end position="19"/>
    </location>
</feature>
<name>A0A1Z3N9F0_BDEBC</name>
<dbReference type="AlphaFoldDB" id="A0A1Z3N9F0"/>
<proteinExistence type="predicted"/>
<protein>
    <submittedName>
        <fullName evidence="2">Uncharacterized protein</fullName>
    </submittedName>
</protein>
<gene>
    <name evidence="2" type="ORF">B9G79_11250</name>
</gene>
<evidence type="ECO:0000313" key="2">
    <source>
        <dbReference type="EMBL" id="ASD64100.1"/>
    </source>
</evidence>
<dbReference type="RefSeq" id="WP_088565585.1">
    <property type="nucleotide sequence ID" value="NZ_CP020946.1"/>
</dbReference>
<feature type="chain" id="PRO_5012079975" evidence="1">
    <location>
        <begin position="20"/>
        <end position="114"/>
    </location>
</feature>
<evidence type="ECO:0000313" key="3">
    <source>
        <dbReference type="Proteomes" id="UP000197003"/>
    </source>
</evidence>
<sequence length="114" mass="12556">MKKWILFSLMSVVASSALADGTITCKGFDADKNKAEDVLMIEADMAILLTASNNEGFLSPRWQNGQVKDYASDLYVVTVDRQANTITTDDLRSGAKKVHTDAKCRYNGEPDEGY</sequence>
<organism evidence="2 3">
    <name type="scientific">Bdellovibrio bacteriovorus</name>
    <dbReference type="NCBI Taxonomy" id="959"/>
    <lineage>
        <taxon>Bacteria</taxon>
        <taxon>Pseudomonadati</taxon>
        <taxon>Bdellovibrionota</taxon>
        <taxon>Bdellovibrionia</taxon>
        <taxon>Bdellovibrionales</taxon>
        <taxon>Pseudobdellovibrionaceae</taxon>
        <taxon>Bdellovibrio</taxon>
    </lineage>
</organism>
<evidence type="ECO:0000256" key="1">
    <source>
        <dbReference type="SAM" id="SignalP"/>
    </source>
</evidence>
<dbReference type="Proteomes" id="UP000197003">
    <property type="component" value="Chromosome"/>
</dbReference>
<accession>A0A1Z3N9F0</accession>
<dbReference type="OrthoDB" id="5294483at2"/>
<reference evidence="2 3" key="1">
    <citation type="submission" date="2017-04" db="EMBL/GenBank/DDBJ databases">
        <title>Whole genome sequence of Bdellovibrio bacteriovorus strain SSB218315.</title>
        <authorList>
            <person name="Oyedara O."/>
            <person name="Rodriguez-Perez M.A."/>
        </authorList>
    </citation>
    <scope>NUCLEOTIDE SEQUENCE [LARGE SCALE GENOMIC DNA]</scope>
    <source>
        <strain evidence="2 3">SSB218315</strain>
    </source>
</reference>
<dbReference type="EMBL" id="CP020946">
    <property type="protein sequence ID" value="ASD64100.1"/>
    <property type="molecule type" value="Genomic_DNA"/>
</dbReference>